<feature type="compositionally biased region" description="Low complexity" evidence="1">
    <location>
        <begin position="479"/>
        <end position="492"/>
    </location>
</feature>
<dbReference type="Proteomes" id="UP001166286">
    <property type="component" value="Unassembled WGS sequence"/>
</dbReference>
<feature type="region of interest" description="Disordered" evidence="1">
    <location>
        <begin position="746"/>
        <end position="774"/>
    </location>
</feature>
<name>A0AA39V4G1_9LECA</name>
<evidence type="ECO:0000256" key="1">
    <source>
        <dbReference type="SAM" id="MobiDB-lite"/>
    </source>
</evidence>
<reference evidence="2" key="1">
    <citation type="submission" date="2023-03" db="EMBL/GenBank/DDBJ databases">
        <title>Complete genome of Cladonia borealis.</title>
        <authorList>
            <person name="Park H."/>
        </authorList>
    </citation>
    <scope>NUCLEOTIDE SEQUENCE</scope>
    <source>
        <strain evidence="2">ANT050790</strain>
    </source>
</reference>
<feature type="region of interest" description="Disordered" evidence="1">
    <location>
        <begin position="792"/>
        <end position="955"/>
    </location>
</feature>
<organism evidence="2 3">
    <name type="scientific">Cladonia borealis</name>
    <dbReference type="NCBI Taxonomy" id="184061"/>
    <lineage>
        <taxon>Eukaryota</taxon>
        <taxon>Fungi</taxon>
        <taxon>Dikarya</taxon>
        <taxon>Ascomycota</taxon>
        <taxon>Pezizomycotina</taxon>
        <taxon>Lecanoromycetes</taxon>
        <taxon>OSLEUM clade</taxon>
        <taxon>Lecanoromycetidae</taxon>
        <taxon>Lecanorales</taxon>
        <taxon>Lecanorineae</taxon>
        <taxon>Cladoniaceae</taxon>
        <taxon>Cladonia</taxon>
    </lineage>
</organism>
<protein>
    <submittedName>
        <fullName evidence="2">Uncharacterized protein</fullName>
    </submittedName>
</protein>
<feature type="compositionally biased region" description="Basic residues" evidence="1">
    <location>
        <begin position="885"/>
        <end position="895"/>
    </location>
</feature>
<keyword evidence="3" id="KW-1185">Reference proteome</keyword>
<feature type="region of interest" description="Disordered" evidence="1">
    <location>
        <begin position="460"/>
        <end position="492"/>
    </location>
</feature>
<sequence length="1006" mass="112692">MTVFQGALTAGPGRLKASSRAIGPVYYLKTRTEFSWLEFRFRTTAWVPYIDVLGWFDRLGEVQGPLTRHFKKHPSYGAGWLNLINSVPLQCQQWSVTRCQTDYLPSDVQAAPARASIRAVVELAVLSGCDSVKVVNDLPLARGCGSQLSFRDHPYLGISAVYDQFVINDQDHRIDVRKCHLLYLAGRFSFQSIPGVASQFDGKSASHVSSTKSLGVIDALNLRKHPTGELTPYESHSVESGLAQGTLKAMSLGLLTWDSPETCIGLPYAKLKVREAVLALCQTCQSWASCQGQIILRSLDHLLQSRSNLMAFDRNGDFRKPFGAELLQPQLGWTWLAGTGTSGLVRDDDWRSGPRDMRLHQGKFCWWQWRVDGTVDFPMAVGPRDGHLVMLREALDMCVNWLERAELFDEYTSAQKIDARFAVGHQLREVDYWLLHNGSAESAEQVLGILMDFTELASRVDPASPNTGARSRSYEQRPRSTSSSGWRFASSSRSSRGSFVSLIDPKTVLGRDVEEQRERDISLLNERSPTVSRFGNPRRSGRKKQPSEGFNWNRRPEVPSRVTQGTMVVYRERKAEDQPTEDSLRKSREGIFESTADVDRETLLIRKRRDTKGERTKDLPGSPHGSDFDPTASSSKGALVLYQGKKASDETSQALRKRYRRNSSGTISISQPGTLVIHREETSVETAQQLAGRYRNASVDTTNPQTDTLVISNEAKPKDESAEELPERARRLVERNTNDVEYAEIYSDSSERNLPRTSINKGLPHEEYLSTSEAGSLPRDITVMTSSLEVDLDDLSDESARPKKGRRASIGDSQESFSDDDITTRRGERRTLNNFRKHRHDGNIRSWSDNRRSSDDSQYYSPESSPHNGAKTRGSIRTYEGKAPSIRRRRKGKVPQRKEPAPEKPTKRRVEMGPQQTTDNNNNNGYGDTNRNLARLEGPDSHHAPGTESPLAGSKQLIRGKASPADMGMRTLLVYRAVLFAMLCALAADTSCVYETELGRRVVQVL</sequence>
<feature type="compositionally biased region" description="Low complexity" evidence="1">
    <location>
        <begin position="917"/>
        <end position="932"/>
    </location>
</feature>
<feature type="compositionally biased region" description="Polar residues" evidence="1">
    <location>
        <begin position="858"/>
        <end position="867"/>
    </location>
</feature>
<comment type="caution">
    <text evidence="2">The sequence shown here is derived from an EMBL/GenBank/DDBJ whole genome shotgun (WGS) entry which is preliminary data.</text>
</comment>
<feature type="region of interest" description="Disordered" evidence="1">
    <location>
        <begin position="514"/>
        <end position="560"/>
    </location>
</feature>
<gene>
    <name evidence="2" type="ORF">JMJ35_005817</name>
</gene>
<evidence type="ECO:0000313" key="3">
    <source>
        <dbReference type="Proteomes" id="UP001166286"/>
    </source>
</evidence>
<dbReference type="AlphaFoldDB" id="A0AA39V4G1"/>
<proteinExistence type="predicted"/>
<feature type="compositionally biased region" description="Basic and acidic residues" evidence="1">
    <location>
        <begin position="822"/>
        <end position="831"/>
    </location>
</feature>
<accession>A0AA39V4G1</accession>
<feature type="region of interest" description="Disordered" evidence="1">
    <location>
        <begin position="604"/>
        <end position="634"/>
    </location>
</feature>
<feature type="compositionally biased region" description="Basic and acidic residues" evidence="1">
    <location>
        <begin position="896"/>
        <end position="911"/>
    </location>
</feature>
<evidence type="ECO:0000313" key="2">
    <source>
        <dbReference type="EMBL" id="KAK0511244.1"/>
    </source>
</evidence>
<dbReference type="EMBL" id="JAFEKC020000013">
    <property type="protein sequence ID" value="KAK0511244.1"/>
    <property type="molecule type" value="Genomic_DNA"/>
</dbReference>